<dbReference type="NCBIfam" id="NF038403">
    <property type="entry name" value="perm_prefix_1"/>
    <property type="match status" value="1"/>
</dbReference>
<feature type="transmembrane region" description="Helical" evidence="7">
    <location>
        <begin position="92"/>
        <end position="115"/>
    </location>
</feature>
<evidence type="ECO:0000259" key="9">
    <source>
        <dbReference type="Pfam" id="PF12704"/>
    </source>
</evidence>
<dbReference type="InterPro" id="IPR050250">
    <property type="entry name" value="Macrolide_Exporter_MacB"/>
</dbReference>
<keyword evidence="5 7" id="KW-0472">Membrane</keyword>
<evidence type="ECO:0000256" key="6">
    <source>
        <dbReference type="ARBA" id="ARBA00038076"/>
    </source>
</evidence>
<dbReference type="GO" id="GO:0005886">
    <property type="term" value="C:plasma membrane"/>
    <property type="evidence" value="ECO:0007669"/>
    <property type="project" value="UniProtKB-SubCell"/>
</dbReference>
<feature type="domain" description="ABC3 transporter permease C-terminal" evidence="8">
    <location>
        <begin position="806"/>
        <end position="918"/>
    </location>
</feature>
<dbReference type="OrthoDB" id="101094at2"/>
<accession>Q01Y62</accession>
<dbReference type="EMBL" id="CP000473">
    <property type="protein sequence ID" value="ABJ85403.1"/>
    <property type="molecule type" value="Genomic_DNA"/>
</dbReference>
<dbReference type="PANTHER" id="PTHR30572">
    <property type="entry name" value="MEMBRANE COMPONENT OF TRANSPORTER-RELATED"/>
    <property type="match status" value="1"/>
</dbReference>
<dbReference type="GO" id="GO:0022857">
    <property type="term" value="F:transmembrane transporter activity"/>
    <property type="evidence" value="ECO:0007669"/>
    <property type="project" value="TreeGrafter"/>
</dbReference>
<feature type="transmembrane region" description="Helical" evidence="7">
    <location>
        <begin position="483"/>
        <end position="506"/>
    </location>
</feature>
<dbReference type="InterPro" id="IPR025857">
    <property type="entry name" value="MacB_PCD"/>
</dbReference>
<comment type="similarity">
    <text evidence="6">Belongs to the ABC-4 integral membrane protein family.</text>
</comment>
<protein>
    <recommendedName>
        <fullName evidence="11">Permease</fullName>
    </recommendedName>
</protein>
<feature type="transmembrane region" description="Helical" evidence="7">
    <location>
        <begin position="798"/>
        <end position="819"/>
    </location>
</feature>
<sequence length="925" mass="99670">MGSFFRKLGWLINRRSREDQLAAELRFHLEEEAEECRRAGLPEAEARSAARRELGNLGRVQEETRAAWGWTLVEQLVQDVRYAARTILRNPAFTLLATLSLALGIGANTAIYSFMDALLVRALPVADPHSLAVMNWHVMGGEGVRAPVVHDASGYSYHDPKTGRTSPIFPYPAFEVLRKSNDVCAVLFAYRPARKLNILARSQAEIADGEYVSGDYFRGLAITPAAGRLITGDDDRAGAPGVAVLSYAFAASRFGDAARAPGQPVTIDNIPFTVIGVTPPAFFGVDPAKAPQFYLPLHADLLIDPERGPGPNPTGRYFDQHYYWVEMMARLQPGVSIARAQASLAPIFAQWVAATAANDQERKSLPEFLIKDGSGGLDNLRREYSQPFLILLAIVGLILAIACANIASLLLARATARRREMAIRLSVGAGRWRVIRQLLTESLLLAALGGGAGVLFAVWGIQLLTVLLAAGAEHFPLRAQLNWHVLAAAAALTVITGILFGLAPALQATRVDLKPLPRRRLRLNLRQVLVVSQIAIAFLLLVAAGLFIRTVSKLNSLETGFQRDHLLLFKVNARQAGHRDAEIISFYRDLETRFGAMPGVRAAAVANSPLIGDGAFGWPVVPRGQQPPADAPSGHGSGMAPTITRVLETGPGFFAAMQIPLLAGREFDARDQQGSLPVAIVNQAWAKLHLEGGDAIGQHIVSLWRGRKPVEMEIVGVAKNARYDDLTGPFPAVVYMPFEQNLGIPVEEATFFLRTGADPLAFANTVREIVRQADARIAVTGLGTQTAQIEGEMSQQILFARLCTGFAILALAIACVGLYGTMQYTVVRRTPEIGIRMALGAQRGTVVWMVLREVLILAVAGLAIAVPGALAASTLVASFLFDVEPNDPASLAAAIAILLTASLLAGFLPARGASRVDPITAVRHE</sequence>
<gene>
    <name evidence="10" type="ordered locus">Acid_4442</name>
</gene>
<evidence type="ECO:0000256" key="4">
    <source>
        <dbReference type="ARBA" id="ARBA00022989"/>
    </source>
</evidence>
<keyword evidence="4 7" id="KW-1133">Transmembrane helix</keyword>
<evidence type="ECO:0000256" key="5">
    <source>
        <dbReference type="ARBA" id="ARBA00023136"/>
    </source>
</evidence>
<feature type="transmembrane region" description="Helical" evidence="7">
    <location>
        <begin position="854"/>
        <end position="877"/>
    </location>
</feature>
<reference evidence="10" key="1">
    <citation type="submission" date="2006-10" db="EMBL/GenBank/DDBJ databases">
        <title>Complete sequence of Solibacter usitatus Ellin6076.</title>
        <authorList>
            <consortium name="US DOE Joint Genome Institute"/>
            <person name="Copeland A."/>
            <person name="Lucas S."/>
            <person name="Lapidus A."/>
            <person name="Barry K."/>
            <person name="Detter J.C."/>
            <person name="Glavina del Rio T."/>
            <person name="Hammon N."/>
            <person name="Israni S."/>
            <person name="Dalin E."/>
            <person name="Tice H."/>
            <person name="Pitluck S."/>
            <person name="Thompson L.S."/>
            <person name="Brettin T."/>
            <person name="Bruce D."/>
            <person name="Han C."/>
            <person name="Tapia R."/>
            <person name="Gilna P."/>
            <person name="Schmutz J."/>
            <person name="Larimer F."/>
            <person name="Land M."/>
            <person name="Hauser L."/>
            <person name="Kyrpides N."/>
            <person name="Mikhailova N."/>
            <person name="Janssen P.H."/>
            <person name="Kuske C.R."/>
            <person name="Richardson P."/>
        </authorList>
    </citation>
    <scope>NUCLEOTIDE SEQUENCE</scope>
    <source>
        <strain evidence="10">Ellin6076</strain>
    </source>
</reference>
<evidence type="ECO:0000256" key="1">
    <source>
        <dbReference type="ARBA" id="ARBA00004651"/>
    </source>
</evidence>
<evidence type="ECO:0000313" key="10">
    <source>
        <dbReference type="EMBL" id="ABJ85403.1"/>
    </source>
</evidence>
<evidence type="ECO:0000256" key="2">
    <source>
        <dbReference type="ARBA" id="ARBA00022475"/>
    </source>
</evidence>
<evidence type="ECO:0000259" key="8">
    <source>
        <dbReference type="Pfam" id="PF02687"/>
    </source>
</evidence>
<dbReference type="InParanoid" id="Q01Y62"/>
<dbReference type="NCBIfam" id="TIGR03434">
    <property type="entry name" value="ADOP"/>
    <property type="match status" value="1"/>
</dbReference>
<dbReference type="PANTHER" id="PTHR30572:SF4">
    <property type="entry name" value="ABC TRANSPORTER PERMEASE YTRF"/>
    <property type="match status" value="1"/>
</dbReference>
<dbReference type="KEGG" id="sus:Acid_4442"/>
<feature type="domain" description="MacB-like periplasmic core" evidence="9">
    <location>
        <begin position="531"/>
        <end position="767"/>
    </location>
</feature>
<keyword evidence="2" id="KW-1003">Cell membrane</keyword>
<dbReference type="Pfam" id="PF02687">
    <property type="entry name" value="FtsX"/>
    <property type="match status" value="2"/>
</dbReference>
<feature type="transmembrane region" description="Helical" evidence="7">
    <location>
        <begin position="527"/>
        <end position="548"/>
    </location>
</feature>
<dbReference type="InterPro" id="IPR003838">
    <property type="entry name" value="ABC3_permease_C"/>
</dbReference>
<dbReference type="AlphaFoldDB" id="Q01Y62"/>
<organism evidence="10">
    <name type="scientific">Solibacter usitatus (strain Ellin6076)</name>
    <dbReference type="NCBI Taxonomy" id="234267"/>
    <lineage>
        <taxon>Bacteria</taxon>
        <taxon>Pseudomonadati</taxon>
        <taxon>Acidobacteriota</taxon>
        <taxon>Terriglobia</taxon>
        <taxon>Bryobacterales</taxon>
        <taxon>Solibacteraceae</taxon>
        <taxon>Candidatus Solibacter</taxon>
    </lineage>
</organism>
<dbReference type="STRING" id="234267.Acid_4442"/>
<proteinExistence type="inferred from homology"/>
<keyword evidence="3 7" id="KW-0812">Transmembrane</keyword>
<feature type="transmembrane region" description="Helical" evidence="7">
    <location>
        <begin position="889"/>
        <end position="908"/>
    </location>
</feature>
<dbReference type="InterPro" id="IPR047928">
    <property type="entry name" value="Perm_prefix_1"/>
</dbReference>
<dbReference type="Pfam" id="PF12704">
    <property type="entry name" value="MacB_PCD"/>
    <property type="match status" value="2"/>
</dbReference>
<dbReference type="HOGENOM" id="CLU_009433_1_0_0"/>
<feature type="transmembrane region" description="Helical" evidence="7">
    <location>
        <begin position="443"/>
        <end position="471"/>
    </location>
</feature>
<evidence type="ECO:0000256" key="7">
    <source>
        <dbReference type="SAM" id="Phobius"/>
    </source>
</evidence>
<name>Q01Y62_SOLUE</name>
<comment type="subcellular location">
    <subcellularLocation>
        <location evidence="1">Cell membrane</location>
        <topology evidence="1">Multi-pass membrane protein</topology>
    </subcellularLocation>
</comment>
<evidence type="ECO:0000256" key="3">
    <source>
        <dbReference type="ARBA" id="ARBA00022692"/>
    </source>
</evidence>
<feature type="transmembrane region" description="Helical" evidence="7">
    <location>
        <begin position="388"/>
        <end position="412"/>
    </location>
</feature>
<dbReference type="InterPro" id="IPR017800">
    <property type="entry name" value="ADOP"/>
</dbReference>
<feature type="domain" description="MacB-like periplasmic core" evidence="9">
    <location>
        <begin position="94"/>
        <end position="345"/>
    </location>
</feature>
<evidence type="ECO:0008006" key="11">
    <source>
        <dbReference type="Google" id="ProtNLM"/>
    </source>
</evidence>
<feature type="domain" description="ABC3 transporter permease C-terminal" evidence="8">
    <location>
        <begin position="393"/>
        <end position="511"/>
    </location>
</feature>
<dbReference type="eggNOG" id="COG0577">
    <property type="taxonomic scope" value="Bacteria"/>
</dbReference>